<reference evidence="2" key="1">
    <citation type="submission" date="2017-09" db="EMBL/GenBank/DDBJ databases">
        <title>Depth-based differentiation of microbial function through sediment-hosted aquifers and enrichment of novel symbionts in the deep terrestrial subsurface.</title>
        <authorList>
            <person name="Probst A.J."/>
            <person name="Ladd B."/>
            <person name="Jarett J.K."/>
            <person name="Geller-Mcgrath D.E."/>
            <person name="Sieber C.M.K."/>
            <person name="Emerson J.B."/>
            <person name="Anantharaman K."/>
            <person name="Thomas B.C."/>
            <person name="Malmstrom R."/>
            <person name="Stieglmeier M."/>
            <person name="Klingl A."/>
            <person name="Woyke T."/>
            <person name="Ryan C.M."/>
            <person name="Banfield J.F."/>
        </authorList>
    </citation>
    <scope>NUCLEOTIDE SEQUENCE [LARGE SCALE GENOMIC DNA]</scope>
</reference>
<name>A0A2H0VJ16_9BACT</name>
<dbReference type="Proteomes" id="UP000230796">
    <property type="component" value="Unassembled WGS sequence"/>
</dbReference>
<evidence type="ECO:0000313" key="2">
    <source>
        <dbReference type="Proteomes" id="UP000230796"/>
    </source>
</evidence>
<organism evidence="1 2">
    <name type="scientific">Candidatus Collierbacteria bacterium CG10_big_fil_rev_8_21_14_0_10_44_9</name>
    <dbReference type="NCBI Taxonomy" id="1974535"/>
    <lineage>
        <taxon>Bacteria</taxon>
        <taxon>Candidatus Collieribacteriota</taxon>
    </lineage>
</organism>
<gene>
    <name evidence="1" type="ORF">COT87_01300</name>
</gene>
<accession>A0A2H0VJ16</accession>
<evidence type="ECO:0000313" key="1">
    <source>
        <dbReference type="EMBL" id="PIR99097.1"/>
    </source>
</evidence>
<proteinExistence type="predicted"/>
<comment type="caution">
    <text evidence="1">The sequence shown here is derived from an EMBL/GenBank/DDBJ whole genome shotgun (WGS) entry which is preliminary data.</text>
</comment>
<dbReference type="EMBL" id="PFAF01000023">
    <property type="protein sequence ID" value="PIR99097.1"/>
    <property type="molecule type" value="Genomic_DNA"/>
</dbReference>
<feature type="non-terminal residue" evidence="1">
    <location>
        <position position="104"/>
    </location>
</feature>
<dbReference type="AlphaFoldDB" id="A0A2H0VJ16"/>
<protein>
    <submittedName>
        <fullName evidence="1">Uncharacterized protein</fullName>
    </submittedName>
</protein>
<sequence length="104" mass="11315">MSNLPELDQLQKYLQEVGPADASAYMAELMPQVFLKEVVIQLKERFPDNTLYMGLADDGFPVLLNLHDPVPGPLLVAADEGAGKTAYLKMIAAGLQELQDPSDA</sequence>